<dbReference type="AlphaFoldDB" id="A0AAD3MS82"/>
<dbReference type="InterPro" id="IPR003598">
    <property type="entry name" value="Ig_sub2"/>
</dbReference>
<keyword evidence="5" id="KW-1133">Transmembrane helix</keyword>
<feature type="domain" description="Ig-like" evidence="7">
    <location>
        <begin position="140"/>
        <end position="233"/>
    </location>
</feature>
<protein>
    <submittedName>
        <fullName evidence="8">Sialoadhesin-like isoform X1</fullName>
    </submittedName>
</protein>
<organism evidence="8 9">
    <name type="scientific">Lates japonicus</name>
    <name type="common">Japanese lates</name>
    <dbReference type="NCBI Taxonomy" id="270547"/>
    <lineage>
        <taxon>Eukaryota</taxon>
        <taxon>Metazoa</taxon>
        <taxon>Chordata</taxon>
        <taxon>Craniata</taxon>
        <taxon>Vertebrata</taxon>
        <taxon>Euteleostomi</taxon>
        <taxon>Actinopterygii</taxon>
        <taxon>Neopterygii</taxon>
        <taxon>Teleostei</taxon>
        <taxon>Neoteleostei</taxon>
        <taxon>Acanthomorphata</taxon>
        <taxon>Carangaria</taxon>
        <taxon>Carangaria incertae sedis</taxon>
        <taxon>Centropomidae</taxon>
        <taxon>Lates</taxon>
    </lineage>
</organism>
<keyword evidence="9" id="KW-1185">Reference proteome</keyword>
<evidence type="ECO:0000259" key="7">
    <source>
        <dbReference type="PROSITE" id="PS50835"/>
    </source>
</evidence>
<feature type="chain" id="PRO_5042107190" evidence="6">
    <location>
        <begin position="19"/>
        <end position="414"/>
    </location>
</feature>
<dbReference type="PANTHER" id="PTHR46484:SF8">
    <property type="entry name" value="B-CELL RECEPTOR CD22-LIKE-RELATED"/>
    <property type="match status" value="1"/>
</dbReference>
<evidence type="ECO:0000256" key="5">
    <source>
        <dbReference type="SAM" id="Phobius"/>
    </source>
</evidence>
<keyword evidence="5" id="KW-0812">Transmembrane</keyword>
<dbReference type="SUPFAM" id="SSF48726">
    <property type="entry name" value="Immunoglobulin"/>
    <property type="match status" value="2"/>
</dbReference>
<keyword evidence="6" id="KW-0732">Signal</keyword>
<dbReference type="EMBL" id="BRZM01000037">
    <property type="protein sequence ID" value="GLD59455.1"/>
    <property type="molecule type" value="Genomic_DNA"/>
</dbReference>
<feature type="transmembrane region" description="Helical" evidence="5">
    <location>
        <begin position="341"/>
        <end position="363"/>
    </location>
</feature>
<dbReference type="Proteomes" id="UP001279410">
    <property type="component" value="Unassembled WGS sequence"/>
</dbReference>
<proteinExistence type="predicted"/>
<dbReference type="PROSITE" id="PS50835">
    <property type="entry name" value="IG_LIKE"/>
    <property type="match status" value="2"/>
</dbReference>
<dbReference type="PANTHER" id="PTHR46484">
    <property type="entry name" value="SI:CH211-171H4.5-RELATED"/>
    <property type="match status" value="1"/>
</dbReference>
<evidence type="ECO:0000256" key="2">
    <source>
        <dbReference type="ARBA" id="ARBA00023136"/>
    </source>
</evidence>
<evidence type="ECO:0000313" key="9">
    <source>
        <dbReference type="Proteomes" id="UP001279410"/>
    </source>
</evidence>
<evidence type="ECO:0000256" key="3">
    <source>
        <dbReference type="ARBA" id="ARBA00023157"/>
    </source>
</evidence>
<comment type="caution">
    <text evidence="8">The sequence shown here is derived from an EMBL/GenBank/DDBJ whole genome shotgun (WGS) entry which is preliminary data.</text>
</comment>
<dbReference type="CDD" id="cd00096">
    <property type="entry name" value="Ig"/>
    <property type="match status" value="1"/>
</dbReference>
<evidence type="ECO:0000256" key="6">
    <source>
        <dbReference type="SAM" id="SignalP"/>
    </source>
</evidence>
<dbReference type="InterPro" id="IPR003599">
    <property type="entry name" value="Ig_sub"/>
</dbReference>
<dbReference type="SMART" id="SM00409">
    <property type="entry name" value="IG"/>
    <property type="match status" value="2"/>
</dbReference>
<evidence type="ECO:0000313" key="8">
    <source>
        <dbReference type="EMBL" id="GLD59455.1"/>
    </source>
</evidence>
<name>A0AAD3MS82_LATJO</name>
<dbReference type="Pfam" id="PF13895">
    <property type="entry name" value="Ig_2"/>
    <property type="match status" value="1"/>
</dbReference>
<dbReference type="SMART" id="SM00408">
    <property type="entry name" value="IGc2"/>
    <property type="match status" value="1"/>
</dbReference>
<dbReference type="Pfam" id="PF08205">
    <property type="entry name" value="C2-set_2"/>
    <property type="match status" value="1"/>
</dbReference>
<evidence type="ECO:0000256" key="4">
    <source>
        <dbReference type="SAM" id="MobiDB-lite"/>
    </source>
</evidence>
<feature type="signal peptide" evidence="6">
    <location>
        <begin position="1"/>
        <end position="18"/>
    </location>
</feature>
<dbReference type="InterPro" id="IPR036179">
    <property type="entry name" value="Ig-like_dom_sf"/>
</dbReference>
<dbReference type="InterPro" id="IPR007110">
    <property type="entry name" value="Ig-like_dom"/>
</dbReference>
<comment type="subcellular location">
    <subcellularLocation>
        <location evidence="1">Membrane</location>
        <topology evidence="1">Single-pass membrane protein</topology>
    </subcellularLocation>
</comment>
<evidence type="ECO:0000256" key="1">
    <source>
        <dbReference type="ARBA" id="ARBA00004167"/>
    </source>
</evidence>
<feature type="domain" description="Ig-like" evidence="7">
    <location>
        <begin position="242"/>
        <end position="329"/>
    </location>
</feature>
<keyword evidence="2 5" id="KW-0472">Membrane</keyword>
<reference evidence="8" key="1">
    <citation type="submission" date="2022-08" db="EMBL/GenBank/DDBJ databases">
        <title>Genome sequencing of akame (Lates japonicus).</title>
        <authorList>
            <person name="Hashiguchi Y."/>
            <person name="Takahashi H."/>
        </authorList>
    </citation>
    <scope>NUCLEOTIDE SEQUENCE</scope>
    <source>
        <strain evidence="8">Kochi</strain>
    </source>
</reference>
<feature type="compositionally biased region" description="Polar residues" evidence="4">
    <location>
        <begin position="394"/>
        <end position="407"/>
    </location>
</feature>
<dbReference type="InterPro" id="IPR013783">
    <property type="entry name" value="Ig-like_fold"/>
</dbReference>
<feature type="region of interest" description="Disordered" evidence="4">
    <location>
        <begin position="394"/>
        <end position="414"/>
    </location>
</feature>
<gene>
    <name evidence="8" type="ORF">AKAME5_001145200</name>
</gene>
<dbReference type="InterPro" id="IPR013162">
    <property type="entry name" value="CD80_C2-set"/>
</dbReference>
<dbReference type="Gene3D" id="2.60.40.10">
    <property type="entry name" value="Immunoglobulins"/>
    <property type="match status" value="3"/>
</dbReference>
<sequence>MGVGLTVVFIAVMQGVFCDTWDVTLPQRIMGISHSCITVPCHFEVPNKHEASVLQCEDSGVWRKGNMTGPFILNSQSPLNNIIQVHVVGNLTQKNCTTVFYNFPKDYSDIYFFRLQCPNEVKYNFAKGVSITVQTAPSPPLLTSVNQISEGAQVRLQCSVPVPCSVLPPSLTWLPQDSSRQEETEMLQNVDGQRIMTSAVTFNASADHHNQSIVCSVSYPLFEGGSTESSAATQRLNVLYAPRFTTATLSTSGPVSEGHTVTFTCSSDANPPVNHYTWYRDDSGNLSSSQLTRIRQGATLVLQVSQKDSGVYLCEAQTSRGSQRSRPVSLGVKGSCEDLVLAPYVICGVLLVLYILTVVVDLYKYRSLSRRLKQIELKGENTYTDLKTLNATSDYDQLQRRQPQTKASPEASGV</sequence>
<accession>A0AAD3MS82</accession>
<keyword evidence="3" id="KW-1015">Disulfide bond</keyword>
<dbReference type="GO" id="GO:0016020">
    <property type="term" value="C:membrane"/>
    <property type="evidence" value="ECO:0007669"/>
    <property type="project" value="UniProtKB-SubCell"/>
</dbReference>